<organism evidence="2 3">
    <name type="scientific">Panagrolaimus superbus</name>
    <dbReference type="NCBI Taxonomy" id="310955"/>
    <lineage>
        <taxon>Eukaryota</taxon>
        <taxon>Metazoa</taxon>
        <taxon>Ecdysozoa</taxon>
        <taxon>Nematoda</taxon>
        <taxon>Chromadorea</taxon>
        <taxon>Rhabditida</taxon>
        <taxon>Tylenchina</taxon>
        <taxon>Panagrolaimomorpha</taxon>
        <taxon>Panagrolaimoidea</taxon>
        <taxon>Panagrolaimidae</taxon>
        <taxon>Panagrolaimus</taxon>
    </lineage>
</organism>
<evidence type="ECO:0000313" key="2">
    <source>
        <dbReference type="Proteomes" id="UP000887577"/>
    </source>
</evidence>
<protein>
    <submittedName>
        <fullName evidence="3">Uncharacterized protein</fullName>
    </submittedName>
</protein>
<dbReference type="Proteomes" id="UP000887577">
    <property type="component" value="Unplaced"/>
</dbReference>
<accession>A0A914YEI2</accession>
<dbReference type="WBParaSite" id="PSU_v2.g18674.t1">
    <property type="protein sequence ID" value="PSU_v2.g18674.t1"/>
    <property type="gene ID" value="PSU_v2.g18674"/>
</dbReference>
<dbReference type="AlphaFoldDB" id="A0A914YEI2"/>
<evidence type="ECO:0000256" key="1">
    <source>
        <dbReference type="SAM" id="Coils"/>
    </source>
</evidence>
<proteinExistence type="predicted"/>
<keyword evidence="1" id="KW-0175">Coiled coil</keyword>
<feature type="coiled-coil region" evidence="1">
    <location>
        <begin position="51"/>
        <end position="85"/>
    </location>
</feature>
<keyword evidence="2" id="KW-1185">Reference proteome</keyword>
<name>A0A914YEI2_9BILA</name>
<evidence type="ECO:0000313" key="3">
    <source>
        <dbReference type="WBParaSite" id="PSU_v2.g18674.t1"/>
    </source>
</evidence>
<sequence length="137" mass="15757">MSSKTHQHKNDIVTSKVVEQLNSLTNEVAVIKSDSLHNKETLQLEIRTKKSEVLQENATKMEQHKRNIDQEIADLRAEKIREDSEMTKKIDRRIKAIEEATDSKINEVKKGSQTLINGVKTEMLQNFDTSNKEVKIN</sequence>
<reference evidence="3" key="1">
    <citation type="submission" date="2022-11" db="UniProtKB">
        <authorList>
            <consortium name="WormBaseParasite"/>
        </authorList>
    </citation>
    <scope>IDENTIFICATION</scope>
</reference>